<feature type="transmembrane region" description="Helical" evidence="5">
    <location>
        <begin position="141"/>
        <end position="161"/>
    </location>
</feature>
<comment type="caution">
    <text evidence="7">The sequence shown here is derived from an EMBL/GenBank/DDBJ whole genome shotgun (WGS) entry which is preliminary data.</text>
</comment>
<evidence type="ECO:0000313" key="8">
    <source>
        <dbReference type="Proteomes" id="UP000288259"/>
    </source>
</evidence>
<reference evidence="8" key="1">
    <citation type="journal article" date="2018" name="Front. Microbiol.">
        <title>Genome-Based Analysis Reveals the Taxonomy and Diversity of the Family Idiomarinaceae.</title>
        <authorList>
            <person name="Liu Y."/>
            <person name="Lai Q."/>
            <person name="Shao Z."/>
        </authorList>
    </citation>
    <scope>NUCLEOTIDE SEQUENCE [LARGE SCALE GENOMIC DNA]</scope>
    <source>
        <strain evidence="8">CVS-6</strain>
    </source>
</reference>
<dbReference type="InterPro" id="IPR006694">
    <property type="entry name" value="Fatty_acid_hydroxylase"/>
</dbReference>
<comment type="subcellular location">
    <subcellularLocation>
        <location evidence="1">Membrane</location>
    </subcellularLocation>
</comment>
<evidence type="ECO:0000256" key="5">
    <source>
        <dbReference type="SAM" id="Phobius"/>
    </source>
</evidence>
<keyword evidence="8" id="KW-1185">Reference proteome</keyword>
<dbReference type="Pfam" id="PF04116">
    <property type="entry name" value="FA_hydroxylase"/>
    <property type="match status" value="1"/>
</dbReference>
<dbReference type="RefSeq" id="WP_126754630.1">
    <property type="nucleotide sequence ID" value="NZ_PIPY01000007.1"/>
</dbReference>
<gene>
    <name evidence="7" type="ORF">CWI71_07375</name>
</gene>
<evidence type="ECO:0000259" key="6">
    <source>
        <dbReference type="Pfam" id="PF04116"/>
    </source>
</evidence>
<dbReference type="Proteomes" id="UP000288259">
    <property type="component" value="Unassembled WGS sequence"/>
</dbReference>
<dbReference type="GO" id="GO:0016491">
    <property type="term" value="F:oxidoreductase activity"/>
    <property type="evidence" value="ECO:0007669"/>
    <property type="project" value="InterPro"/>
</dbReference>
<sequence length="280" mass="31844">MQTELYWRLGCFLGVLALMMLWERLRPKRQAKLPARRRWPANLGIVAINTLALRVLIPAGAIGAAVWAEHQQFGLLQQVSWPFWLHAVIGFLLLDCAIYWQHRILHQVPLLWRIHRVHHADTDFDTTTGLRFHPLEILLSMLLKIAVVAVFGIGATVVLIFEIALNATSLFNHGNVALPRRLEGPVRALIVTQEMHRIHHSQIPRETNSNYSFNFSIWDRIFRSYTATPKKGSDGIDIGLKEYPANSDSTHLRFILAIPFRQPDQADAGSDNQEKDGSAQ</sequence>
<feature type="transmembrane region" description="Helical" evidence="5">
    <location>
        <begin position="6"/>
        <end position="22"/>
    </location>
</feature>
<evidence type="ECO:0000256" key="4">
    <source>
        <dbReference type="ARBA" id="ARBA00023136"/>
    </source>
</evidence>
<dbReference type="EMBL" id="PIPY01000007">
    <property type="protein sequence ID" value="RUO60223.1"/>
    <property type="molecule type" value="Genomic_DNA"/>
</dbReference>
<feature type="domain" description="Fatty acid hydroxylase" evidence="6">
    <location>
        <begin position="88"/>
        <end position="223"/>
    </location>
</feature>
<evidence type="ECO:0000256" key="3">
    <source>
        <dbReference type="ARBA" id="ARBA00022989"/>
    </source>
</evidence>
<organism evidence="7 8">
    <name type="scientific">Pseudidiomarina insulisalsae</name>
    <dbReference type="NCBI Taxonomy" id="575789"/>
    <lineage>
        <taxon>Bacteria</taxon>
        <taxon>Pseudomonadati</taxon>
        <taxon>Pseudomonadota</taxon>
        <taxon>Gammaproteobacteria</taxon>
        <taxon>Alteromonadales</taxon>
        <taxon>Idiomarinaceae</taxon>
        <taxon>Pseudidiomarina</taxon>
    </lineage>
</organism>
<dbReference type="GO" id="GO:0005506">
    <property type="term" value="F:iron ion binding"/>
    <property type="evidence" value="ECO:0007669"/>
    <property type="project" value="InterPro"/>
</dbReference>
<evidence type="ECO:0000256" key="1">
    <source>
        <dbReference type="ARBA" id="ARBA00004370"/>
    </source>
</evidence>
<dbReference type="PANTHER" id="PTHR11863">
    <property type="entry name" value="STEROL DESATURASE"/>
    <property type="match status" value="1"/>
</dbReference>
<accession>A0A432YH00</accession>
<dbReference type="AlphaFoldDB" id="A0A432YH00"/>
<dbReference type="GO" id="GO:0016020">
    <property type="term" value="C:membrane"/>
    <property type="evidence" value="ECO:0007669"/>
    <property type="project" value="UniProtKB-SubCell"/>
</dbReference>
<protein>
    <submittedName>
        <fullName evidence="7">Sterol desaturase</fullName>
    </submittedName>
</protein>
<evidence type="ECO:0000313" key="7">
    <source>
        <dbReference type="EMBL" id="RUO60223.1"/>
    </source>
</evidence>
<keyword evidence="4 5" id="KW-0472">Membrane</keyword>
<proteinExistence type="predicted"/>
<dbReference type="GO" id="GO:0008610">
    <property type="term" value="P:lipid biosynthetic process"/>
    <property type="evidence" value="ECO:0007669"/>
    <property type="project" value="InterPro"/>
</dbReference>
<dbReference type="OrthoDB" id="9770329at2"/>
<keyword evidence="2 5" id="KW-0812">Transmembrane</keyword>
<dbReference type="InterPro" id="IPR050307">
    <property type="entry name" value="Sterol_Desaturase_Related"/>
</dbReference>
<feature type="transmembrane region" description="Helical" evidence="5">
    <location>
        <begin position="43"/>
        <end position="67"/>
    </location>
</feature>
<evidence type="ECO:0000256" key="2">
    <source>
        <dbReference type="ARBA" id="ARBA00022692"/>
    </source>
</evidence>
<keyword evidence="3 5" id="KW-1133">Transmembrane helix</keyword>
<name>A0A432YH00_9GAMM</name>
<feature type="transmembrane region" description="Helical" evidence="5">
    <location>
        <begin position="79"/>
        <end position="100"/>
    </location>
</feature>